<dbReference type="AlphaFoldDB" id="A0A4Z1E776"/>
<evidence type="ECO:0000313" key="8">
    <source>
        <dbReference type="Proteomes" id="UP000297777"/>
    </source>
</evidence>
<reference evidence="7 8" key="1">
    <citation type="submission" date="2017-12" db="EMBL/GenBank/DDBJ databases">
        <title>Comparative genomics of Botrytis spp.</title>
        <authorList>
            <person name="Valero-Jimenez C.A."/>
            <person name="Tapia P."/>
            <person name="Veloso J."/>
            <person name="Silva-Moreno E."/>
            <person name="Staats M."/>
            <person name="Valdes J.H."/>
            <person name="Van Kan J.A.L."/>
        </authorList>
    </citation>
    <scope>NUCLEOTIDE SEQUENCE [LARGE SCALE GENOMIC DNA]</scope>
    <source>
        <strain evidence="7 8">Bt9001</strain>
    </source>
</reference>
<evidence type="ECO:0000256" key="2">
    <source>
        <dbReference type="ARBA" id="ARBA00010617"/>
    </source>
</evidence>
<accession>A0A4Z1E776</accession>
<dbReference type="SUPFAM" id="SSF48264">
    <property type="entry name" value="Cytochrome P450"/>
    <property type="match status" value="1"/>
</dbReference>
<keyword evidence="5" id="KW-0408">Iron</keyword>
<dbReference type="GO" id="GO:0005506">
    <property type="term" value="F:iron ion binding"/>
    <property type="evidence" value="ECO:0007669"/>
    <property type="project" value="InterPro"/>
</dbReference>
<keyword evidence="6" id="KW-0503">Monooxygenase</keyword>
<protein>
    <submittedName>
        <fullName evidence="7">Uncharacterized protein</fullName>
    </submittedName>
</protein>
<name>A0A4Z1E776_9HELO</name>
<dbReference type="InterPro" id="IPR036396">
    <property type="entry name" value="Cyt_P450_sf"/>
</dbReference>
<dbReference type="PANTHER" id="PTHR46206">
    <property type="entry name" value="CYTOCHROME P450"/>
    <property type="match status" value="1"/>
</dbReference>
<comment type="cofactor">
    <cofactor evidence="1">
        <name>heme</name>
        <dbReference type="ChEBI" id="CHEBI:30413"/>
    </cofactor>
</comment>
<proteinExistence type="inferred from homology"/>
<evidence type="ECO:0000256" key="4">
    <source>
        <dbReference type="ARBA" id="ARBA00023002"/>
    </source>
</evidence>
<dbReference type="GO" id="GO:0016705">
    <property type="term" value="F:oxidoreductase activity, acting on paired donors, with incorporation or reduction of molecular oxygen"/>
    <property type="evidence" value="ECO:0007669"/>
    <property type="project" value="InterPro"/>
</dbReference>
<sequence>MLREKAEKVLQEDREWKKGTPTKLEKLDSFIKESQRVNTPSPNITLLYAIKLSDELRLPKGVYICVVELDKDFENIDSANFDSLRYYKKRLDLAFKNRY</sequence>
<dbReference type="PANTHER" id="PTHR46206:SF6">
    <property type="entry name" value="CYTOCHROME P450 MONOOXYGENASE AN1598-RELATED"/>
    <property type="match status" value="1"/>
</dbReference>
<comment type="similarity">
    <text evidence="2">Belongs to the cytochrome P450 family.</text>
</comment>
<gene>
    <name evidence="7" type="ORF">BTUL_0308g00030</name>
</gene>
<evidence type="ECO:0000256" key="5">
    <source>
        <dbReference type="ARBA" id="ARBA00023004"/>
    </source>
</evidence>
<dbReference type="OrthoDB" id="1844152at2759"/>
<evidence type="ECO:0000256" key="3">
    <source>
        <dbReference type="ARBA" id="ARBA00022723"/>
    </source>
</evidence>
<organism evidence="7 8">
    <name type="scientific">Botrytis tulipae</name>
    <dbReference type="NCBI Taxonomy" id="87230"/>
    <lineage>
        <taxon>Eukaryota</taxon>
        <taxon>Fungi</taxon>
        <taxon>Dikarya</taxon>
        <taxon>Ascomycota</taxon>
        <taxon>Pezizomycotina</taxon>
        <taxon>Leotiomycetes</taxon>
        <taxon>Helotiales</taxon>
        <taxon>Sclerotiniaceae</taxon>
        <taxon>Botrytis</taxon>
    </lineage>
</organism>
<comment type="caution">
    <text evidence="7">The sequence shown here is derived from an EMBL/GenBank/DDBJ whole genome shotgun (WGS) entry which is preliminary data.</text>
</comment>
<evidence type="ECO:0000256" key="6">
    <source>
        <dbReference type="ARBA" id="ARBA00023033"/>
    </source>
</evidence>
<keyword evidence="3" id="KW-0479">Metal-binding</keyword>
<dbReference type="EMBL" id="PQXH01000306">
    <property type="protein sequence ID" value="TGO07220.1"/>
    <property type="molecule type" value="Genomic_DNA"/>
</dbReference>
<evidence type="ECO:0000256" key="1">
    <source>
        <dbReference type="ARBA" id="ARBA00001971"/>
    </source>
</evidence>
<dbReference type="GO" id="GO:0020037">
    <property type="term" value="F:heme binding"/>
    <property type="evidence" value="ECO:0007669"/>
    <property type="project" value="InterPro"/>
</dbReference>
<keyword evidence="8" id="KW-1185">Reference proteome</keyword>
<dbReference type="GO" id="GO:0004497">
    <property type="term" value="F:monooxygenase activity"/>
    <property type="evidence" value="ECO:0007669"/>
    <property type="project" value="UniProtKB-KW"/>
</dbReference>
<evidence type="ECO:0000313" key="7">
    <source>
        <dbReference type="EMBL" id="TGO07220.1"/>
    </source>
</evidence>
<dbReference type="Proteomes" id="UP000297777">
    <property type="component" value="Unassembled WGS sequence"/>
</dbReference>
<keyword evidence="4" id="KW-0560">Oxidoreductase</keyword>